<evidence type="ECO:0000256" key="1">
    <source>
        <dbReference type="SAM" id="Phobius"/>
    </source>
</evidence>
<dbReference type="EMBL" id="CAJPEV010004675">
    <property type="protein sequence ID" value="CAG0902154.1"/>
    <property type="molecule type" value="Genomic_DNA"/>
</dbReference>
<reference evidence="2" key="1">
    <citation type="submission" date="2020-11" db="EMBL/GenBank/DDBJ databases">
        <authorList>
            <person name="Tran Van P."/>
        </authorList>
    </citation>
    <scope>NUCLEOTIDE SEQUENCE</scope>
</reference>
<evidence type="ECO:0000313" key="3">
    <source>
        <dbReference type="Proteomes" id="UP000677054"/>
    </source>
</evidence>
<protein>
    <submittedName>
        <fullName evidence="2">Uncharacterized protein</fullName>
    </submittedName>
</protein>
<name>A0A7R9FRY4_9CRUS</name>
<sequence length="202" mass="22763">MYDPIGGSRDEGATDPDTLTLTNVTKEDAAWYVCIARNTVGETRGQAYLEVLTEEESKVLPSFASQDSYDRKNITILLGVMGPFVVFLLIISLFMYQRMRRAKQKKKETVQVLTHEFKRIIVEKQGPHHLTPLVGYAPESWASSSRPTFHQIVEEMDRILGNVSPDLYMNLDIPHIDTPQSSPETSAESLLSCILLKEECSV</sequence>
<evidence type="ECO:0000313" key="2">
    <source>
        <dbReference type="EMBL" id="CAD7252655.1"/>
    </source>
</evidence>
<dbReference type="EMBL" id="LR904192">
    <property type="protein sequence ID" value="CAD7252655.1"/>
    <property type="molecule type" value="Genomic_DNA"/>
</dbReference>
<keyword evidence="3" id="KW-1185">Reference proteome</keyword>
<gene>
    <name evidence="2" type="ORF">DSTB1V02_LOCUS12411</name>
</gene>
<dbReference type="InterPro" id="IPR013783">
    <property type="entry name" value="Ig-like_fold"/>
</dbReference>
<organism evidence="2">
    <name type="scientific">Darwinula stevensoni</name>
    <dbReference type="NCBI Taxonomy" id="69355"/>
    <lineage>
        <taxon>Eukaryota</taxon>
        <taxon>Metazoa</taxon>
        <taxon>Ecdysozoa</taxon>
        <taxon>Arthropoda</taxon>
        <taxon>Crustacea</taxon>
        <taxon>Oligostraca</taxon>
        <taxon>Ostracoda</taxon>
        <taxon>Podocopa</taxon>
        <taxon>Podocopida</taxon>
        <taxon>Darwinulocopina</taxon>
        <taxon>Darwinuloidea</taxon>
        <taxon>Darwinulidae</taxon>
        <taxon>Darwinula</taxon>
    </lineage>
</organism>
<keyword evidence="1" id="KW-1133">Transmembrane helix</keyword>
<keyword evidence="1" id="KW-0472">Membrane</keyword>
<dbReference type="OrthoDB" id="535945at2759"/>
<accession>A0A7R9FRY4</accession>
<proteinExistence type="predicted"/>
<dbReference type="Proteomes" id="UP000677054">
    <property type="component" value="Unassembled WGS sequence"/>
</dbReference>
<dbReference type="AlphaFoldDB" id="A0A7R9FRY4"/>
<dbReference type="Gene3D" id="2.60.40.10">
    <property type="entry name" value="Immunoglobulins"/>
    <property type="match status" value="1"/>
</dbReference>
<feature type="transmembrane region" description="Helical" evidence="1">
    <location>
        <begin position="74"/>
        <end position="96"/>
    </location>
</feature>
<keyword evidence="1" id="KW-0812">Transmembrane</keyword>
<dbReference type="InterPro" id="IPR036179">
    <property type="entry name" value="Ig-like_dom_sf"/>
</dbReference>
<dbReference type="SUPFAM" id="SSF48726">
    <property type="entry name" value="Immunoglobulin"/>
    <property type="match status" value="1"/>
</dbReference>